<dbReference type="PANTHER" id="PTHR14211:SF7">
    <property type="entry name" value="RIBOSOME BIOGENESIS PROTEIN NOP53"/>
    <property type="match status" value="1"/>
</dbReference>
<keyword evidence="3 5" id="KW-0690">Ribosome biogenesis</keyword>
<feature type="region of interest" description="Disordered" evidence="6">
    <location>
        <begin position="92"/>
        <end position="151"/>
    </location>
</feature>
<reference evidence="7 8" key="1">
    <citation type="submission" date="2023-11" db="EMBL/GenBank/DDBJ databases">
        <authorList>
            <person name="Okamura Y."/>
        </authorList>
    </citation>
    <scope>NUCLEOTIDE SEQUENCE [LARGE SCALE GENOMIC DNA]</scope>
</reference>
<dbReference type="GO" id="GO:0005730">
    <property type="term" value="C:nucleolus"/>
    <property type="evidence" value="ECO:0007669"/>
    <property type="project" value="UniProtKB-SubCell"/>
</dbReference>
<feature type="compositionally biased region" description="Basic residues" evidence="6">
    <location>
        <begin position="306"/>
        <end position="317"/>
    </location>
</feature>
<feature type="region of interest" description="Disordered" evidence="6">
    <location>
        <begin position="352"/>
        <end position="404"/>
    </location>
</feature>
<protein>
    <recommendedName>
        <fullName evidence="2 5">Ribosome biogenesis protein NOP53</fullName>
    </recommendedName>
</protein>
<feature type="compositionally biased region" description="Basic residues" evidence="6">
    <location>
        <begin position="139"/>
        <end position="151"/>
    </location>
</feature>
<feature type="compositionally biased region" description="Basic and acidic residues" evidence="6">
    <location>
        <begin position="126"/>
        <end position="138"/>
    </location>
</feature>
<gene>
    <name evidence="7" type="ORF">LNINA_LOCUS5397</name>
</gene>
<keyword evidence="4 5" id="KW-0539">Nucleus</keyword>
<dbReference type="GO" id="GO:0008097">
    <property type="term" value="F:5S rRNA binding"/>
    <property type="evidence" value="ECO:0007669"/>
    <property type="project" value="TreeGrafter"/>
</dbReference>
<evidence type="ECO:0000256" key="3">
    <source>
        <dbReference type="ARBA" id="ARBA00022517"/>
    </source>
</evidence>
<dbReference type="Proteomes" id="UP001497472">
    <property type="component" value="Unassembled WGS sequence"/>
</dbReference>
<dbReference type="GO" id="GO:0005654">
    <property type="term" value="C:nucleoplasm"/>
    <property type="evidence" value="ECO:0007669"/>
    <property type="project" value="UniProtKB-SubCell"/>
</dbReference>
<dbReference type="InterPro" id="IPR011687">
    <property type="entry name" value="Nop53/GLTSCR2"/>
</dbReference>
<dbReference type="GO" id="GO:0006364">
    <property type="term" value="P:rRNA processing"/>
    <property type="evidence" value="ECO:0007669"/>
    <property type="project" value="TreeGrafter"/>
</dbReference>
<evidence type="ECO:0000256" key="6">
    <source>
        <dbReference type="SAM" id="MobiDB-lite"/>
    </source>
</evidence>
<evidence type="ECO:0000313" key="7">
    <source>
        <dbReference type="EMBL" id="CAK1545780.1"/>
    </source>
</evidence>
<dbReference type="GO" id="GO:0000027">
    <property type="term" value="P:ribosomal large subunit assembly"/>
    <property type="evidence" value="ECO:0007669"/>
    <property type="project" value="UniProtKB-UniRule"/>
</dbReference>
<dbReference type="Pfam" id="PF07767">
    <property type="entry name" value="Nop53"/>
    <property type="match status" value="1"/>
</dbReference>
<comment type="subcellular location">
    <subcellularLocation>
        <location evidence="5">Nucleus</location>
        <location evidence="5">Nucleolus</location>
    </subcellularLocation>
    <subcellularLocation>
        <location evidence="5">Nucleus</location>
        <location evidence="5">Nucleoplasm</location>
    </subcellularLocation>
</comment>
<dbReference type="PIRSF" id="PIRSF017302">
    <property type="entry name" value="Gltscr2"/>
    <property type="match status" value="1"/>
</dbReference>
<sequence length="468" mass="54521">MLLEIKKKRVSKKNKAAWRKYSDIRDVEEFLEEQRLEERLGRFDTKVDDELFVVDLKGDGVEEKPDIKPLSAKQRKRAALEETPRCFQILLPSSKVEDPNKKRNISKPVGSRPTALSKLTAKRKSEKGVLQKKIEGARKNRKIARQEKKKSKAVLKNFDKNLWGGSLPEVKGIPETLCDDFISPEAQLHNVPTTQRLRPKPPLPKTLVTRAAVETPHPGVSYNPSFQEHQELLQDVVKHEEKMMKKEAHINRVTSKLFRRVTTKSKENQWIEEMSEGLPTPHNPQIEEHSDDTDNEYRAINPPVQNKKKDHKARRRQKEMILEKERLKREKIDKKKITDIYKLRKLHTSITKEEKKLEEDRKKRESKKQEEEEKALPALNSNKPPAKEPDFVPPEDLSGDLRRLSTKTNLLRERFESLQRRGALAGSKVMMKKKRKVKSYFKAGHKVTDNEVDKYLEKIKKSKSKVSK</sequence>
<evidence type="ECO:0000313" key="8">
    <source>
        <dbReference type="Proteomes" id="UP001497472"/>
    </source>
</evidence>
<proteinExistence type="inferred from homology"/>
<dbReference type="AlphaFoldDB" id="A0AAV1J8T4"/>
<evidence type="ECO:0000256" key="5">
    <source>
        <dbReference type="PIRNR" id="PIRNR017302"/>
    </source>
</evidence>
<dbReference type="PANTHER" id="PTHR14211">
    <property type="entry name" value="GLIOMA SUPPRESSOR CANDIDATE REGION GENE 2"/>
    <property type="match status" value="1"/>
</dbReference>
<keyword evidence="8" id="KW-1185">Reference proteome</keyword>
<evidence type="ECO:0000256" key="4">
    <source>
        <dbReference type="ARBA" id="ARBA00023242"/>
    </source>
</evidence>
<feature type="region of interest" description="Disordered" evidence="6">
    <location>
        <begin position="275"/>
        <end position="322"/>
    </location>
</feature>
<feature type="compositionally biased region" description="Basic and acidic residues" evidence="6">
    <location>
        <begin position="352"/>
        <end position="375"/>
    </location>
</feature>
<name>A0AAV1J8T4_9NEOP</name>
<evidence type="ECO:0000256" key="2">
    <source>
        <dbReference type="ARBA" id="ARBA00018339"/>
    </source>
</evidence>
<comment type="similarity">
    <text evidence="1 5">Belongs to the NOP53 family.</text>
</comment>
<accession>A0AAV1J8T4</accession>
<comment type="function">
    <text evidence="5">May play a role in ribosome biogenesis.</text>
</comment>
<dbReference type="EMBL" id="CAVLEF010000007">
    <property type="protein sequence ID" value="CAK1545780.1"/>
    <property type="molecule type" value="Genomic_DNA"/>
</dbReference>
<comment type="caution">
    <text evidence="7">The sequence shown here is derived from an EMBL/GenBank/DDBJ whole genome shotgun (WGS) entry which is preliminary data.</text>
</comment>
<organism evidence="7 8">
    <name type="scientific">Leptosia nina</name>
    <dbReference type="NCBI Taxonomy" id="320188"/>
    <lineage>
        <taxon>Eukaryota</taxon>
        <taxon>Metazoa</taxon>
        <taxon>Ecdysozoa</taxon>
        <taxon>Arthropoda</taxon>
        <taxon>Hexapoda</taxon>
        <taxon>Insecta</taxon>
        <taxon>Pterygota</taxon>
        <taxon>Neoptera</taxon>
        <taxon>Endopterygota</taxon>
        <taxon>Lepidoptera</taxon>
        <taxon>Glossata</taxon>
        <taxon>Ditrysia</taxon>
        <taxon>Papilionoidea</taxon>
        <taxon>Pieridae</taxon>
        <taxon>Pierinae</taxon>
        <taxon>Leptosia</taxon>
    </lineage>
</organism>
<evidence type="ECO:0000256" key="1">
    <source>
        <dbReference type="ARBA" id="ARBA00008838"/>
    </source>
</evidence>